<evidence type="ECO:0000313" key="2">
    <source>
        <dbReference type="EMBL" id="SMC89985.1"/>
    </source>
</evidence>
<keyword evidence="3" id="KW-1185">Reference proteome</keyword>
<feature type="compositionally biased region" description="Basic residues" evidence="1">
    <location>
        <begin position="293"/>
        <end position="310"/>
    </location>
</feature>
<name>A0A1Y5XF13_KIBAR</name>
<feature type="compositionally biased region" description="Low complexity" evidence="1">
    <location>
        <begin position="348"/>
        <end position="359"/>
    </location>
</feature>
<evidence type="ECO:0000313" key="3">
    <source>
        <dbReference type="Proteomes" id="UP000192674"/>
    </source>
</evidence>
<feature type="compositionally biased region" description="Low complexity" evidence="1">
    <location>
        <begin position="231"/>
        <end position="250"/>
    </location>
</feature>
<dbReference type="AlphaFoldDB" id="A0A1Y5XF13"/>
<sequence>MLVDREAVRQPVPAWAVRPQAAQVPAAPPQVDLPPAALRAVLSLAAAVLHPAEARSLEERRLPVVPRPADRPPAAVQRPADLSQVLPQAARRPVDLPPAVSPVPPLPAGLSPALHPAAPRPADRSQAGLRAVQSRAAPRQARHRRRAVPRLVQAPPRDKQAAQWVPHLCPWRPPWRVQRVAQAAALTHRPHLAAAQWRVRHPAAQPQARTGSATHPSVNSPTEVQPHRQPQHPASRAAQSARPQRQPPAAWCETPAPPREPALAQSPRWPDPLSRRRRSLQPKPPARTIHPPRMVHKGHPGRPQPRRPCHANRVVNKPLCRVPAPPQTRHGRAAPSPQRHVPRPDHAPPATLAAPATPHGQPAPRPAEAQPAKPDQPPAPPATRHGQAVRHQPTPARRPQAANPATPPGLAADRHPAAPTDHRPPTDPHQRPAQPVTRHEPAAPSTVNLDQRAPRQANPAQAPPRTPRTPTAPNSLQPSRDHSALQPPSPSAAISTCRLRGPATSNRPHRGRVPSSCPRT</sequence>
<gene>
    <name evidence="2" type="ORF">SAMN05661093_02623</name>
</gene>
<dbReference type="Proteomes" id="UP000192674">
    <property type="component" value="Unassembled WGS sequence"/>
</dbReference>
<evidence type="ECO:0000256" key="1">
    <source>
        <dbReference type="SAM" id="MobiDB-lite"/>
    </source>
</evidence>
<feature type="compositionally biased region" description="Pro residues" evidence="1">
    <location>
        <begin position="95"/>
        <end position="107"/>
    </location>
</feature>
<feature type="compositionally biased region" description="Low complexity" evidence="1">
    <location>
        <begin position="108"/>
        <end position="117"/>
    </location>
</feature>
<feature type="compositionally biased region" description="Polar residues" evidence="1">
    <location>
        <begin position="207"/>
        <end position="223"/>
    </location>
</feature>
<protein>
    <submittedName>
        <fullName evidence="2">Uncharacterized protein</fullName>
    </submittedName>
</protein>
<proteinExistence type="predicted"/>
<feature type="region of interest" description="Disordered" evidence="1">
    <location>
        <begin position="94"/>
        <end position="162"/>
    </location>
</feature>
<accession>A0A1Y5XF13</accession>
<feature type="region of interest" description="Disordered" evidence="1">
    <location>
        <begin position="199"/>
        <end position="520"/>
    </location>
</feature>
<dbReference type="EMBL" id="FWXV01000002">
    <property type="protein sequence ID" value="SMC89985.1"/>
    <property type="molecule type" value="Genomic_DNA"/>
</dbReference>
<organism evidence="2 3">
    <name type="scientific">Kibdelosporangium aridum</name>
    <dbReference type="NCBI Taxonomy" id="2030"/>
    <lineage>
        <taxon>Bacteria</taxon>
        <taxon>Bacillati</taxon>
        <taxon>Actinomycetota</taxon>
        <taxon>Actinomycetes</taxon>
        <taxon>Pseudonocardiales</taxon>
        <taxon>Pseudonocardiaceae</taxon>
        <taxon>Kibdelosporangium</taxon>
    </lineage>
</organism>
<reference evidence="2 3" key="1">
    <citation type="submission" date="2017-04" db="EMBL/GenBank/DDBJ databases">
        <authorList>
            <person name="Afonso C.L."/>
            <person name="Miller P.J."/>
            <person name="Scott M.A."/>
            <person name="Spackman E."/>
            <person name="Goraichik I."/>
            <person name="Dimitrov K.M."/>
            <person name="Suarez D.L."/>
            <person name="Swayne D.E."/>
        </authorList>
    </citation>
    <scope>NUCLEOTIDE SEQUENCE [LARGE SCALE GENOMIC DNA]</scope>
    <source>
        <strain evidence="2 3">DSM 43828</strain>
    </source>
</reference>
<feature type="compositionally biased region" description="Basic and acidic residues" evidence="1">
    <location>
        <begin position="412"/>
        <end position="430"/>
    </location>
</feature>